<feature type="compositionally biased region" description="Low complexity" evidence="1">
    <location>
        <begin position="59"/>
        <end position="75"/>
    </location>
</feature>
<evidence type="ECO:0000256" key="1">
    <source>
        <dbReference type="SAM" id="MobiDB-lite"/>
    </source>
</evidence>
<feature type="region of interest" description="Disordered" evidence="1">
    <location>
        <begin position="55"/>
        <end position="102"/>
    </location>
</feature>
<gene>
    <name evidence="3" type="ORF">ATO8_05981</name>
</gene>
<feature type="region of interest" description="Disordered" evidence="1">
    <location>
        <begin position="1"/>
        <end position="31"/>
    </location>
</feature>
<proteinExistence type="predicted"/>
<keyword evidence="2" id="KW-0812">Transmembrane</keyword>
<keyword evidence="2" id="KW-0472">Membrane</keyword>
<evidence type="ECO:0000313" key="3">
    <source>
        <dbReference type="EMBL" id="ETW13555.1"/>
    </source>
</evidence>
<keyword evidence="2" id="KW-1133">Transmembrane helix</keyword>
<protein>
    <submittedName>
        <fullName evidence="3">Uncharacterized protein</fullName>
    </submittedName>
</protein>
<dbReference type="Proteomes" id="UP000019063">
    <property type="component" value="Unassembled WGS sequence"/>
</dbReference>
<dbReference type="PATRIC" id="fig|1317118.6.peg.1236"/>
<name>W4HNH5_9RHOB</name>
<evidence type="ECO:0000256" key="2">
    <source>
        <dbReference type="SAM" id="Phobius"/>
    </source>
</evidence>
<feature type="compositionally biased region" description="Basic and acidic residues" evidence="1">
    <location>
        <begin position="1"/>
        <end position="11"/>
    </location>
</feature>
<organism evidence="3 4">
    <name type="scientific">Roseivivax marinus</name>
    <dbReference type="NCBI Taxonomy" id="1379903"/>
    <lineage>
        <taxon>Bacteria</taxon>
        <taxon>Pseudomonadati</taxon>
        <taxon>Pseudomonadota</taxon>
        <taxon>Alphaproteobacteria</taxon>
        <taxon>Rhodobacterales</taxon>
        <taxon>Roseobacteraceae</taxon>
        <taxon>Roseivivax</taxon>
    </lineage>
</organism>
<feature type="transmembrane region" description="Helical" evidence="2">
    <location>
        <begin position="33"/>
        <end position="53"/>
    </location>
</feature>
<sequence>MAYSDRTHPTHDPYAQPMGMEPLNRTPRTGGGVAGLGAALGLVLLVIVGVSFLGGDGGDTAPQTAPAATEQGAPASDGVSAPVAPTGTADGTQQQPAPAAGE</sequence>
<dbReference type="EMBL" id="AQQW01000003">
    <property type="protein sequence ID" value="ETW13555.1"/>
    <property type="molecule type" value="Genomic_DNA"/>
</dbReference>
<accession>W4HNH5</accession>
<dbReference type="eggNOG" id="ENOG5032FTU">
    <property type="taxonomic scope" value="Bacteria"/>
</dbReference>
<comment type="caution">
    <text evidence="3">The sequence shown here is derived from an EMBL/GenBank/DDBJ whole genome shotgun (WGS) entry which is preliminary data.</text>
</comment>
<keyword evidence="4" id="KW-1185">Reference proteome</keyword>
<dbReference type="AlphaFoldDB" id="W4HNH5"/>
<dbReference type="RefSeq" id="WP_043842903.1">
    <property type="nucleotide sequence ID" value="NZ_AQQW01000003.1"/>
</dbReference>
<evidence type="ECO:0000313" key="4">
    <source>
        <dbReference type="Proteomes" id="UP000019063"/>
    </source>
</evidence>
<reference evidence="3 4" key="1">
    <citation type="journal article" date="2014" name="Antonie Van Leeuwenhoek">
        <title>Roseivivax atlanticus sp. nov., isolated from surface seawater of the Atlantic Ocean.</title>
        <authorList>
            <person name="Li G."/>
            <person name="Lai Q."/>
            <person name="Liu X."/>
            <person name="Sun F."/>
            <person name="Shao Z."/>
        </authorList>
    </citation>
    <scope>NUCLEOTIDE SEQUENCE [LARGE SCALE GENOMIC DNA]</scope>
    <source>
        <strain evidence="3 4">22II-s10s</strain>
    </source>
</reference>